<sequence>DDPGDEPEDTNPDGGGDMPNEKPTAEELAAAEARKELVEATLEICLTQGRITPAQVETQRAFATEHLTTLPAIRAWGNQLKALPTLPDETEPEGTQNKGEGKDASTSKDGEDPLANLTGEEWLTARADQILKEKGWDEDRFGDAITLASIESPEQFQTYGKDAFPVVASRSSKED</sequence>
<accession>A0A956RR89</accession>
<evidence type="ECO:0000313" key="3">
    <source>
        <dbReference type="Proteomes" id="UP000697710"/>
    </source>
</evidence>
<feature type="compositionally biased region" description="Acidic residues" evidence="1">
    <location>
        <begin position="1"/>
        <end position="11"/>
    </location>
</feature>
<dbReference type="AlphaFoldDB" id="A0A956RR89"/>
<gene>
    <name evidence="2" type="ORF">KC729_19130</name>
</gene>
<reference evidence="2" key="1">
    <citation type="submission" date="2020-04" db="EMBL/GenBank/DDBJ databases">
        <authorList>
            <person name="Zhang T."/>
        </authorList>
    </citation>
    <scope>NUCLEOTIDE SEQUENCE</scope>
    <source>
        <strain evidence="2">HKST-UBA01</strain>
    </source>
</reference>
<dbReference type="EMBL" id="JAGQHR010000849">
    <property type="protein sequence ID" value="MCA9729805.1"/>
    <property type="molecule type" value="Genomic_DNA"/>
</dbReference>
<evidence type="ECO:0000313" key="2">
    <source>
        <dbReference type="EMBL" id="MCA9729805.1"/>
    </source>
</evidence>
<feature type="region of interest" description="Disordered" evidence="1">
    <location>
        <begin position="81"/>
        <end position="120"/>
    </location>
</feature>
<proteinExistence type="predicted"/>
<reference evidence="2" key="2">
    <citation type="journal article" date="2021" name="Microbiome">
        <title>Successional dynamics and alternative stable states in a saline activated sludge microbial community over 9 years.</title>
        <authorList>
            <person name="Wang Y."/>
            <person name="Ye J."/>
            <person name="Ju F."/>
            <person name="Liu L."/>
            <person name="Boyd J.A."/>
            <person name="Deng Y."/>
            <person name="Parks D.H."/>
            <person name="Jiang X."/>
            <person name="Yin X."/>
            <person name="Woodcroft B.J."/>
            <person name="Tyson G.W."/>
            <person name="Hugenholtz P."/>
            <person name="Polz M.F."/>
            <person name="Zhang T."/>
        </authorList>
    </citation>
    <scope>NUCLEOTIDE SEQUENCE</scope>
    <source>
        <strain evidence="2">HKST-UBA01</strain>
    </source>
</reference>
<evidence type="ECO:0000256" key="1">
    <source>
        <dbReference type="SAM" id="MobiDB-lite"/>
    </source>
</evidence>
<feature type="compositionally biased region" description="Basic and acidic residues" evidence="1">
    <location>
        <begin position="99"/>
        <end position="111"/>
    </location>
</feature>
<dbReference type="Proteomes" id="UP000697710">
    <property type="component" value="Unassembled WGS sequence"/>
</dbReference>
<organism evidence="2 3">
    <name type="scientific">Eiseniibacteriota bacterium</name>
    <dbReference type="NCBI Taxonomy" id="2212470"/>
    <lineage>
        <taxon>Bacteria</taxon>
        <taxon>Candidatus Eiseniibacteriota</taxon>
    </lineage>
</organism>
<comment type="caution">
    <text evidence="2">The sequence shown here is derived from an EMBL/GenBank/DDBJ whole genome shotgun (WGS) entry which is preliminary data.</text>
</comment>
<feature type="non-terminal residue" evidence="2">
    <location>
        <position position="1"/>
    </location>
</feature>
<feature type="region of interest" description="Disordered" evidence="1">
    <location>
        <begin position="1"/>
        <end position="33"/>
    </location>
</feature>
<protein>
    <submittedName>
        <fullName evidence="2">Uncharacterized protein</fullName>
    </submittedName>
</protein>
<name>A0A956RR89_UNCEI</name>